<accession>T1JAR5</accession>
<reference evidence="1" key="2">
    <citation type="submission" date="2015-02" db="UniProtKB">
        <authorList>
            <consortium name="EnsemblMetazoa"/>
        </authorList>
    </citation>
    <scope>IDENTIFICATION</scope>
</reference>
<protein>
    <submittedName>
        <fullName evidence="1">Uncharacterized protein</fullName>
    </submittedName>
</protein>
<dbReference type="EMBL" id="JH432003">
    <property type="status" value="NOT_ANNOTATED_CDS"/>
    <property type="molecule type" value="Genomic_DNA"/>
</dbReference>
<evidence type="ECO:0000313" key="2">
    <source>
        <dbReference type="Proteomes" id="UP000014500"/>
    </source>
</evidence>
<reference evidence="2" key="1">
    <citation type="submission" date="2011-05" db="EMBL/GenBank/DDBJ databases">
        <authorList>
            <person name="Richards S.R."/>
            <person name="Qu J."/>
            <person name="Jiang H."/>
            <person name="Jhangiani S.N."/>
            <person name="Agravi P."/>
            <person name="Goodspeed R."/>
            <person name="Gross S."/>
            <person name="Mandapat C."/>
            <person name="Jackson L."/>
            <person name="Mathew T."/>
            <person name="Pu L."/>
            <person name="Thornton R."/>
            <person name="Saada N."/>
            <person name="Wilczek-Boney K.B."/>
            <person name="Lee S."/>
            <person name="Kovar C."/>
            <person name="Wu Y."/>
            <person name="Scherer S.E."/>
            <person name="Worley K.C."/>
            <person name="Muzny D.M."/>
            <person name="Gibbs R."/>
        </authorList>
    </citation>
    <scope>NUCLEOTIDE SEQUENCE</scope>
    <source>
        <strain evidence="2">Brora</strain>
    </source>
</reference>
<dbReference type="EnsemblMetazoa" id="SMAR010836-RA">
    <property type="protein sequence ID" value="SMAR010836-PA"/>
    <property type="gene ID" value="SMAR010836"/>
</dbReference>
<dbReference type="AlphaFoldDB" id="T1JAR5"/>
<dbReference type="Proteomes" id="UP000014500">
    <property type="component" value="Unassembled WGS sequence"/>
</dbReference>
<organism evidence="1 2">
    <name type="scientific">Strigamia maritima</name>
    <name type="common">European centipede</name>
    <name type="synonym">Geophilus maritimus</name>
    <dbReference type="NCBI Taxonomy" id="126957"/>
    <lineage>
        <taxon>Eukaryota</taxon>
        <taxon>Metazoa</taxon>
        <taxon>Ecdysozoa</taxon>
        <taxon>Arthropoda</taxon>
        <taxon>Myriapoda</taxon>
        <taxon>Chilopoda</taxon>
        <taxon>Pleurostigmophora</taxon>
        <taxon>Geophilomorpha</taxon>
        <taxon>Linotaeniidae</taxon>
        <taxon>Strigamia</taxon>
    </lineage>
</organism>
<sequence length="60" mass="6713">MSAINGFKKNDSDMSKLLTAFHFARNGVVVEMCKLDEFAVSCTVKHSLVIFVFSDDKLIN</sequence>
<dbReference type="HOGENOM" id="CLU_2944623_0_0_1"/>
<proteinExistence type="predicted"/>
<name>T1JAR5_STRMM</name>
<evidence type="ECO:0000313" key="1">
    <source>
        <dbReference type="EnsemblMetazoa" id="SMAR010836-PA"/>
    </source>
</evidence>
<keyword evidence="2" id="KW-1185">Reference proteome</keyword>